<dbReference type="SUPFAM" id="SSF53335">
    <property type="entry name" value="S-adenosyl-L-methionine-dependent methyltransferases"/>
    <property type="match status" value="1"/>
</dbReference>
<dbReference type="InterPro" id="IPR029063">
    <property type="entry name" value="SAM-dependent_MTases_sf"/>
</dbReference>
<reference evidence="2" key="1">
    <citation type="submission" date="2012-06" db="EMBL/GenBank/DDBJ databases">
        <title>The genome sequence of Coniosporium apollinis CBS 100218.</title>
        <authorList>
            <consortium name="The Broad Institute Genome Sequencing Platform"/>
            <person name="Cuomo C."/>
            <person name="Gorbushina A."/>
            <person name="Noack S."/>
            <person name="Walker B."/>
            <person name="Young S.K."/>
            <person name="Zeng Q."/>
            <person name="Gargeya S."/>
            <person name="Fitzgerald M."/>
            <person name="Haas B."/>
            <person name="Abouelleil A."/>
            <person name="Alvarado L."/>
            <person name="Arachchi H.M."/>
            <person name="Berlin A.M."/>
            <person name="Chapman S.B."/>
            <person name="Goldberg J."/>
            <person name="Griggs A."/>
            <person name="Gujja S."/>
            <person name="Hansen M."/>
            <person name="Howarth C."/>
            <person name="Imamovic A."/>
            <person name="Larimer J."/>
            <person name="McCowan C."/>
            <person name="Montmayeur A."/>
            <person name="Murphy C."/>
            <person name="Neiman D."/>
            <person name="Pearson M."/>
            <person name="Priest M."/>
            <person name="Roberts A."/>
            <person name="Saif S."/>
            <person name="Shea T."/>
            <person name="Sisk P."/>
            <person name="Sykes S."/>
            <person name="Wortman J."/>
            <person name="Nusbaum C."/>
            <person name="Birren B."/>
        </authorList>
    </citation>
    <scope>NUCLEOTIDE SEQUENCE [LARGE SCALE GENOMIC DNA]</scope>
    <source>
        <strain evidence="2">CBS 100218</strain>
    </source>
</reference>
<dbReference type="HOGENOM" id="CLU_010595_1_2_1"/>
<name>R7Z0F9_CONA1</name>
<dbReference type="RefSeq" id="XP_007782939.1">
    <property type="nucleotide sequence ID" value="XM_007784749.1"/>
</dbReference>
<dbReference type="EMBL" id="JH767589">
    <property type="protein sequence ID" value="EON67622.1"/>
    <property type="molecule type" value="Genomic_DNA"/>
</dbReference>
<evidence type="ECO:0000313" key="2">
    <source>
        <dbReference type="Proteomes" id="UP000016924"/>
    </source>
</evidence>
<dbReference type="CDD" id="cd02440">
    <property type="entry name" value="AdoMet_MTases"/>
    <property type="match status" value="1"/>
</dbReference>
<dbReference type="Pfam" id="PF13489">
    <property type="entry name" value="Methyltransf_23"/>
    <property type="match status" value="1"/>
</dbReference>
<evidence type="ECO:0008006" key="3">
    <source>
        <dbReference type="Google" id="ProtNLM"/>
    </source>
</evidence>
<dbReference type="PANTHER" id="PTHR43591">
    <property type="entry name" value="METHYLTRANSFERASE"/>
    <property type="match status" value="1"/>
</dbReference>
<protein>
    <recommendedName>
        <fullName evidence="3">S-adenosyl-L-methionine-dependent methyltransferase</fullName>
    </recommendedName>
</protein>
<dbReference type="eggNOG" id="ENOG502QSKG">
    <property type="taxonomic scope" value="Eukaryota"/>
</dbReference>
<organism evidence="1 2">
    <name type="scientific">Coniosporium apollinis (strain CBS 100218)</name>
    <name type="common">Rock-inhabiting black yeast</name>
    <dbReference type="NCBI Taxonomy" id="1168221"/>
    <lineage>
        <taxon>Eukaryota</taxon>
        <taxon>Fungi</taxon>
        <taxon>Dikarya</taxon>
        <taxon>Ascomycota</taxon>
        <taxon>Pezizomycotina</taxon>
        <taxon>Dothideomycetes</taxon>
        <taxon>Dothideomycetes incertae sedis</taxon>
        <taxon>Coniosporium</taxon>
    </lineage>
</organism>
<dbReference type="OrthoDB" id="2013972at2759"/>
<accession>R7Z0F9</accession>
<evidence type="ECO:0000313" key="1">
    <source>
        <dbReference type="EMBL" id="EON67622.1"/>
    </source>
</evidence>
<dbReference type="GO" id="GO:0008168">
    <property type="term" value="F:methyltransferase activity"/>
    <property type="evidence" value="ECO:0007669"/>
    <property type="project" value="TreeGrafter"/>
</dbReference>
<keyword evidence="2" id="KW-1185">Reference proteome</keyword>
<dbReference type="Proteomes" id="UP000016924">
    <property type="component" value="Unassembled WGS sequence"/>
</dbReference>
<sequence>MSAQPADESIQEDAQYIEIDDAVSDSAFGEGTSVLSASITSSIQAYRVENGRRYHAFKDGSYFFPNDEKENDRLDMQHALFLKSCKNQLYLAPIRDNVQHVLDLGTGTGIWALDFADTHPSAEVIGTDLSPIQPSWVPPNLKFIIDDCEDEWLFKQKFDFIHARMMCGSLQDWPRFIEQSYENLEPGGWLELQDINMPFLSDDGSLTPNTALWKWSNHLLEAGKKLGRPVNAAEQYKKWMEAAGFVDIHEEVHKWPQNPWAKHPRQKEIGLWTMTDMLEGLHGLSMGPFTRASIMNPEEVEVFLADVRRDIKNPKIRSYWSM</sequence>
<dbReference type="GeneID" id="19904076"/>
<gene>
    <name evidence="1" type="ORF">W97_06765</name>
</gene>
<dbReference type="PANTHER" id="PTHR43591:SF31">
    <property type="entry name" value="LAEA-LIKE, PUTATIVE (AFU_ORTHOLOGUE AFUA_8G01930)-RELATED"/>
    <property type="match status" value="1"/>
</dbReference>
<dbReference type="Gene3D" id="3.40.50.150">
    <property type="entry name" value="Vaccinia Virus protein VP39"/>
    <property type="match status" value="1"/>
</dbReference>
<dbReference type="AlphaFoldDB" id="R7Z0F9"/>
<proteinExistence type="predicted"/>
<dbReference type="OMA" id="PSIHAYW"/>
<dbReference type="STRING" id="1168221.R7Z0F9"/>